<evidence type="ECO:0000256" key="1">
    <source>
        <dbReference type="SAM" id="Phobius"/>
    </source>
</evidence>
<dbReference type="Proteomes" id="UP000738431">
    <property type="component" value="Chromosome"/>
</dbReference>
<keyword evidence="3" id="KW-1185">Reference proteome</keyword>
<organism evidence="2 3">
    <name type="scientific">Actomonas aquatica</name>
    <dbReference type="NCBI Taxonomy" id="2866162"/>
    <lineage>
        <taxon>Bacteria</taxon>
        <taxon>Pseudomonadati</taxon>
        <taxon>Verrucomicrobiota</taxon>
        <taxon>Opitutia</taxon>
        <taxon>Opitutales</taxon>
        <taxon>Opitutaceae</taxon>
        <taxon>Actomonas</taxon>
    </lineage>
</organism>
<feature type="transmembrane region" description="Helical" evidence="1">
    <location>
        <begin position="35"/>
        <end position="52"/>
    </location>
</feature>
<dbReference type="EMBL" id="CP139781">
    <property type="protein sequence ID" value="WRQ86090.1"/>
    <property type="molecule type" value="Genomic_DNA"/>
</dbReference>
<keyword evidence="1" id="KW-1133">Transmembrane helix</keyword>
<keyword evidence="1" id="KW-0472">Membrane</keyword>
<keyword evidence="1" id="KW-0812">Transmembrane</keyword>
<gene>
    <name evidence="2" type="ORF">K1X11_014845</name>
</gene>
<name>A0ABZ1C3Z9_9BACT</name>
<reference evidence="2 3" key="1">
    <citation type="submission" date="2023-12" db="EMBL/GenBank/DDBJ databases">
        <title>Description of an unclassified Opitutus bacterium of Verrucomicrobiota.</title>
        <authorList>
            <person name="Zhang D.-F."/>
        </authorList>
    </citation>
    <scope>NUCLEOTIDE SEQUENCE [LARGE SCALE GENOMIC DNA]</scope>
    <source>
        <strain evidence="2 3">WL0086</strain>
    </source>
</reference>
<feature type="transmembrane region" description="Helical" evidence="1">
    <location>
        <begin position="59"/>
        <end position="80"/>
    </location>
</feature>
<protein>
    <recommendedName>
        <fullName evidence="4">DUF4105 domain-containing protein</fullName>
    </recommendedName>
</protein>
<accession>A0ABZ1C3Z9</accession>
<evidence type="ECO:0008006" key="4">
    <source>
        <dbReference type="Google" id="ProtNLM"/>
    </source>
</evidence>
<sequence>MDFTYPIVIAMVVSLVLFQINQRRSSPLLAIFNRWLRWLVFGFGVAKILVDLELSTRPYWVLALTALLVYFLIETVYRWLEIKALSLSPIPLFPRFHVNSSGEEWPTQPRLLKVRDWLRKQGFHAVQSLKAELAPGFALRMSVYQDSSNKLRVQVLFLPQPGGNIVMCASLVSVTTNGLRYVTDNLYLPFAGFYPENWLVDRSPWRRTLAALVKRHRERLEDETDPLSEWETEPLADLNAQQHAMEQVNTELGFLFPHHEREEHGKMTVEARYRVWKEAWFLNYFGRSARYE</sequence>
<evidence type="ECO:0000313" key="2">
    <source>
        <dbReference type="EMBL" id="WRQ86090.1"/>
    </source>
</evidence>
<dbReference type="RefSeq" id="WP_221031600.1">
    <property type="nucleotide sequence ID" value="NZ_CP139781.1"/>
</dbReference>
<evidence type="ECO:0000313" key="3">
    <source>
        <dbReference type="Proteomes" id="UP000738431"/>
    </source>
</evidence>
<proteinExistence type="predicted"/>